<name>A0A559TJN7_9HYPH</name>
<dbReference type="GO" id="GO:0016787">
    <property type="term" value="F:hydrolase activity"/>
    <property type="evidence" value="ECO:0007669"/>
    <property type="project" value="UniProtKB-KW"/>
</dbReference>
<accession>A0A559TJN7</accession>
<evidence type="ECO:0000256" key="3">
    <source>
        <dbReference type="ARBA" id="ARBA00023004"/>
    </source>
</evidence>
<evidence type="ECO:0000256" key="1">
    <source>
        <dbReference type="ARBA" id="ARBA00022723"/>
    </source>
</evidence>
<proteinExistence type="inferred from homology"/>
<sequence>MLPKIRLLQIGDIHLVSNASSEAFVDDKDSTFPFNLKNIISRNPVKTVFRRIYEIIENGEVDCVLIMGDLTDYGKLDGYAACANYIASALQIGSKGIYQNLPIGIVPGNHDIDRGLAKDPGRNTKFVPLLQALAAAGLPPLPVGKPIAMTIPKGPSRAELFLLNSCWGCGEEAFIPPEFRTQIAAAIDAVISGPDPEIAIKAYYDRQLDTPAIAEDSIAAVVQALESTAGSTIAVLVAHHNLLPQRRPRLAPYTELVNGGALRGALSELGRPVIYLHGHIHEDPVEVVQLPNGAPLVSISAPDIPKGFNLVDILFGENSSPLACHVTPFRMDKSGLLKREATVSIALNNGRRRSSDRNTGFVYAKILEAGQIYWSELKALVENASNAVSDERLITIVEELFAERSIVIDNYDLEQKNWILRGEI</sequence>
<keyword evidence="3" id="KW-0408">Iron</keyword>
<dbReference type="SUPFAM" id="SSF56300">
    <property type="entry name" value="Metallo-dependent phosphatases"/>
    <property type="match status" value="1"/>
</dbReference>
<dbReference type="Pfam" id="PF00149">
    <property type="entry name" value="Metallophos"/>
    <property type="match status" value="1"/>
</dbReference>
<evidence type="ECO:0000256" key="2">
    <source>
        <dbReference type="ARBA" id="ARBA00022801"/>
    </source>
</evidence>
<evidence type="ECO:0000313" key="7">
    <source>
        <dbReference type="Proteomes" id="UP000319824"/>
    </source>
</evidence>
<dbReference type="PANTHER" id="PTHR42988">
    <property type="entry name" value="PHOSPHOHYDROLASE"/>
    <property type="match status" value="1"/>
</dbReference>
<comment type="similarity">
    <text evidence="4">Belongs to the cyclic nucleotide phosphodiesterase class-III family.</text>
</comment>
<dbReference type="Gene3D" id="3.60.21.10">
    <property type="match status" value="1"/>
</dbReference>
<dbReference type="EMBL" id="VISO01000001">
    <property type="protein sequence ID" value="TVZ74835.1"/>
    <property type="molecule type" value="Genomic_DNA"/>
</dbReference>
<reference evidence="6 7" key="1">
    <citation type="submission" date="2019-06" db="EMBL/GenBank/DDBJ databases">
        <title>Pac Bio to generate improved reference genome sequences for organisms with transposon mutant libraries (support for FEBA project).</title>
        <authorList>
            <person name="Blow M."/>
        </authorList>
    </citation>
    <scope>NUCLEOTIDE SEQUENCE [LARGE SCALE GENOMIC DNA]</scope>
    <source>
        <strain evidence="6 7">USDA 1844</strain>
    </source>
</reference>
<dbReference type="PANTHER" id="PTHR42988:SF2">
    <property type="entry name" value="CYCLIC NUCLEOTIDE PHOSPHODIESTERASE CBUA0032-RELATED"/>
    <property type="match status" value="1"/>
</dbReference>
<evidence type="ECO:0000259" key="5">
    <source>
        <dbReference type="Pfam" id="PF00149"/>
    </source>
</evidence>
<gene>
    <name evidence="6" type="ORF">BCL32_0157</name>
</gene>
<dbReference type="AlphaFoldDB" id="A0A559TJN7"/>
<organism evidence="6 7">
    <name type="scientific">Rhizobium mongolense USDA 1844</name>
    <dbReference type="NCBI Taxonomy" id="1079460"/>
    <lineage>
        <taxon>Bacteria</taxon>
        <taxon>Pseudomonadati</taxon>
        <taxon>Pseudomonadota</taxon>
        <taxon>Alphaproteobacteria</taxon>
        <taxon>Hyphomicrobiales</taxon>
        <taxon>Rhizobiaceae</taxon>
        <taxon>Rhizobium/Agrobacterium group</taxon>
        <taxon>Rhizobium</taxon>
    </lineage>
</organism>
<keyword evidence="2" id="KW-0378">Hydrolase</keyword>
<dbReference type="Proteomes" id="UP000319824">
    <property type="component" value="Unassembled WGS sequence"/>
</dbReference>
<dbReference type="InterPro" id="IPR029052">
    <property type="entry name" value="Metallo-depent_PP-like"/>
</dbReference>
<feature type="domain" description="Calcineurin-like phosphoesterase" evidence="5">
    <location>
        <begin position="5"/>
        <end position="123"/>
    </location>
</feature>
<comment type="caution">
    <text evidence="6">The sequence shown here is derived from an EMBL/GenBank/DDBJ whole genome shotgun (WGS) entry which is preliminary data.</text>
</comment>
<dbReference type="RefSeq" id="WP_084797076.1">
    <property type="nucleotide sequence ID" value="NZ_ATTQ01000025.1"/>
</dbReference>
<protein>
    <submittedName>
        <fullName evidence="6">Calcineurin-like phosphoesterase family protein</fullName>
    </submittedName>
</protein>
<dbReference type="InterPro" id="IPR004843">
    <property type="entry name" value="Calcineurin-like_PHP"/>
</dbReference>
<evidence type="ECO:0000256" key="4">
    <source>
        <dbReference type="ARBA" id="ARBA00025742"/>
    </source>
</evidence>
<evidence type="ECO:0000313" key="6">
    <source>
        <dbReference type="EMBL" id="TVZ74835.1"/>
    </source>
</evidence>
<dbReference type="GO" id="GO:0046872">
    <property type="term" value="F:metal ion binding"/>
    <property type="evidence" value="ECO:0007669"/>
    <property type="project" value="UniProtKB-KW"/>
</dbReference>
<keyword evidence="1" id="KW-0479">Metal-binding</keyword>
<dbReference type="InterPro" id="IPR050884">
    <property type="entry name" value="CNP_phosphodiesterase-III"/>
</dbReference>